<sequence length="102" mass="11840">MEPPSCRSDFFEFSIRMVNNVHWARGARQHMNSASATKMESGDRTAACDRFSFSIKPLDLRERKRFLFFFCSSCPCSRKSLNRRAAKIGLPHSDTNFKNRED</sequence>
<gene>
    <name evidence="1" type="ORF">VNO77_10170</name>
</gene>
<comment type="caution">
    <text evidence="1">The sequence shown here is derived from an EMBL/GenBank/DDBJ whole genome shotgun (WGS) entry which is preliminary data.</text>
</comment>
<proteinExistence type="predicted"/>
<dbReference type="EMBL" id="JAYMYQ010000002">
    <property type="protein sequence ID" value="KAK7351035.1"/>
    <property type="molecule type" value="Genomic_DNA"/>
</dbReference>
<evidence type="ECO:0000313" key="1">
    <source>
        <dbReference type="EMBL" id="KAK7351035.1"/>
    </source>
</evidence>
<evidence type="ECO:0000313" key="2">
    <source>
        <dbReference type="Proteomes" id="UP001367508"/>
    </source>
</evidence>
<accession>A0AAN9QUL2</accession>
<dbReference type="AlphaFoldDB" id="A0AAN9QUL2"/>
<organism evidence="1 2">
    <name type="scientific">Canavalia gladiata</name>
    <name type="common">Sword bean</name>
    <name type="synonym">Dolichos gladiatus</name>
    <dbReference type="NCBI Taxonomy" id="3824"/>
    <lineage>
        <taxon>Eukaryota</taxon>
        <taxon>Viridiplantae</taxon>
        <taxon>Streptophyta</taxon>
        <taxon>Embryophyta</taxon>
        <taxon>Tracheophyta</taxon>
        <taxon>Spermatophyta</taxon>
        <taxon>Magnoliopsida</taxon>
        <taxon>eudicotyledons</taxon>
        <taxon>Gunneridae</taxon>
        <taxon>Pentapetalae</taxon>
        <taxon>rosids</taxon>
        <taxon>fabids</taxon>
        <taxon>Fabales</taxon>
        <taxon>Fabaceae</taxon>
        <taxon>Papilionoideae</taxon>
        <taxon>50 kb inversion clade</taxon>
        <taxon>NPAAA clade</taxon>
        <taxon>indigoferoid/millettioid clade</taxon>
        <taxon>Phaseoleae</taxon>
        <taxon>Canavalia</taxon>
    </lineage>
</organism>
<protein>
    <submittedName>
        <fullName evidence="1">Uncharacterized protein</fullName>
    </submittedName>
</protein>
<reference evidence="1 2" key="1">
    <citation type="submission" date="2024-01" db="EMBL/GenBank/DDBJ databases">
        <title>The genomes of 5 underutilized Papilionoideae crops provide insights into root nodulation and disease resistanc.</title>
        <authorList>
            <person name="Jiang F."/>
        </authorList>
    </citation>
    <scope>NUCLEOTIDE SEQUENCE [LARGE SCALE GENOMIC DNA]</scope>
    <source>
        <strain evidence="1">LVBAO_FW01</strain>
        <tissue evidence="1">Leaves</tissue>
    </source>
</reference>
<name>A0AAN9QUL2_CANGL</name>
<keyword evidence="2" id="KW-1185">Reference proteome</keyword>
<dbReference type="Proteomes" id="UP001367508">
    <property type="component" value="Unassembled WGS sequence"/>
</dbReference>